<sequence length="53" mass="5987">MLAYAVKVTDGWFTQVISAQAMLSEQDLPAEMHTFAPNRLAILKKWGFNVFTV</sequence>
<evidence type="ECO:0000313" key="1">
    <source>
        <dbReference type="EMBL" id="SUA31703.1"/>
    </source>
</evidence>
<protein>
    <submittedName>
        <fullName evidence="1">Uncharacterized protein</fullName>
    </submittedName>
</protein>
<gene>
    <name evidence="1" type="ORF">NCTC1542_07058</name>
</gene>
<dbReference type="AlphaFoldDB" id="A0A378WFN5"/>
<proteinExistence type="predicted"/>
<name>A0A378WFN5_MYCFO</name>
<dbReference type="Proteomes" id="UP000255389">
    <property type="component" value="Unassembled WGS sequence"/>
</dbReference>
<evidence type="ECO:0000313" key="2">
    <source>
        <dbReference type="Proteomes" id="UP000255389"/>
    </source>
</evidence>
<dbReference type="EMBL" id="UGQY01000006">
    <property type="protein sequence ID" value="SUA31703.1"/>
    <property type="molecule type" value="Genomic_DNA"/>
</dbReference>
<reference evidence="1 2" key="1">
    <citation type="submission" date="2018-06" db="EMBL/GenBank/DDBJ databases">
        <authorList>
            <consortium name="Pathogen Informatics"/>
            <person name="Doyle S."/>
        </authorList>
    </citation>
    <scope>NUCLEOTIDE SEQUENCE [LARGE SCALE GENOMIC DNA]</scope>
    <source>
        <strain evidence="1 2">NCTC1542</strain>
    </source>
</reference>
<accession>A0A378WFN5</accession>
<organism evidence="1 2">
    <name type="scientific">Mycolicibacterium fortuitum</name>
    <name type="common">Mycobacterium fortuitum</name>
    <dbReference type="NCBI Taxonomy" id="1766"/>
    <lineage>
        <taxon>Bacteria</taxon>
        <taxon>Bacillati</taxon>
        <taxon>Actinomycetota</taxon>
        <taxon>Actinomycetes</taxon>
        <taxon>Mycobacteriales</taxon>
        <taxon>Mycobacteriaceae</taxon>
        <taxon>Mycolicibacterium</taxon>
    </lineage>
</organism>